<keyword evidence="1" id="KW-0175">Coiled coil</keyword>
<proteinExistence type="predicted"/>
<reference evidence="2 3" key="2">
    <citation type="journal article" date="2015" name="Genome Announc.">
        <title>Complete Genome Sequence of Hyperthermophilic Piezophilic Archaeon Palaeococcus pacificus DY20341T, Isolated from Deep-Sea Hydrothermal Sediments.</title>
        <authorList>
            <person name="Zeng X."/>
            <person name="Jebbar M."/>
            <person name="Shao Z."/>
        </authorList>
    </citation>
    <scope>NUCLEOTIDE SEQUENCE [LARGE SCALE GENOMIC DNA]</scope>
    <source>
        <strain evidence="2 3">DY20341</strain>
    </source>
</reference>
<organism evidence="2 3">
    <name type="scientific">Palaeococcus pacificus DY20341</name>
    <dbReference type="NCBI Taxonomy" id="1343739"/>
    <lineage>
        <taxon>Archaea</taxon>
        <taxon>Methanobacteriati</taxon>
        <taxon>Methanobacteriota</taxon>
        <taxon>Thermococci</taxon>
        <taxon>Thermococcales</taxon>
        <taxon>Thermococcaceae</taxon>
        <taxon>Palaeococcus</taxon>
    </lineage>
</organism>
<dbReference type="AlphaFoldDB" id="A0A075LX45"/>
<evidence type="ECO:0000313" key="2">
    <source>
        <dbReference type="EMBL" id="AIF69118.1"/>
    </source>
</evidence>
<dbReference type="STRING" id="1343739.PAP_03490"/>
<feature type="coiled-coil region" evidence="1">
    <location>
        <begin position="10"/>
        <end position="37"/>
    </location>
</feature>
<dbReference type="KEGG" id="ppac:PAP_03490"/>
<protein>
    <submittedName>
        <fullName evidence="2">Uncharacterized protein</fullName>
    </submittedName>
</protein>
<reference evidence="3" key="1">
    <citation type="submission" date="2013-06" db="EMBL/GenBank/DDBJ databases">
        <title>Complete Genome Sequence of Hyperthermophilic Palaeococcus pacificus DY20341T, Isolated from a Deep-Sea Hydrothermal Sediments.</title>
        <authorList>
            <person name="Zeng X."/>
            <person name="Shao Z."/>
        </authorList>
    </citation>
    <scope>NUCLEOTIDE SEQUENCE [LARGE SCALE GENOMIC DNA]</scope>
    <source>
        <strain evidence="3">DY20341</strain>
    </source>
</reference>
<sequence length="273" mass="31015">MEKIGVVFYIEGMGNEKKALERALAKTAENLRNEKLVKVKRVSVEDVIENDVEELKYSGMIEAELEGDLEGIVRAVLKYAPAVVEVLGPGRLEIDAKRLMKVMGEISLFMGQLMEKFGGLVAYPSLEEIPLPKIGYTEEELEDFILDERNIKYMFIIEAFGEDEEEIKKTMLKAFFIEGCKINKIAIKGEEKDGRYYTLVAAELLSPFETMFQLNAKYAPVAISIEEPQIVDITATELQNALTDLAGFVYELVHRPIKKKLIEKDTFRFSLQK</sequence>
<accession>A0A075LX45</accession>
<evidence type="ECO:0000256" key="1">
    <source>
        <dbReference type="SAM" id="Coils"/>
    </source>
</evidence>
<dbReference type="OrthoDB" id="86129at2157"/>
<name>A0A075LX45_9EURY</name>
<gene>
    <name evidence="2" type="ORF">PAP_03490</name>
</gene>
<dbReference type="Proteomes" id="UP000027981">
    <property type="component" value="Chromosome"/>
</dbReference>
<keyword evidence="3" id="KW-1185">Reference proteome</keyword>
<evidence type="ECO:0000313" key="3">
    <source>
        <dbReference type="Proteomes" id="UP000027981"/>
    </source>
</evidence>
<dbReference type="EMBL" id="CP006019">
    <property type="protein sequence ID" value="AIF69118.1"/>
    <property type="molecule type" value="Genomic_DNA"/>
</dbReference>
<dbReference type="eggNOG" id="arCOG05037">
    <property type="taxonomic scope" value="Archaea"/>
</dbReference>
<dbReference type="HOGENOM" id="CLU_1014186_0_0_2"/>